<comment type="subcellular location">
    <subcellularLocation>
        <location evidence="1">Cell membrane</location>
        <topology evidence="1">Multi-pass membrane protein</topology>
    </subcellularLocation>
</comment>
<dbReference type="Gene3D" id="3.80.10.10">
    <property type="entry name" value="Ribonuclease Inhibitor"/>
    <property type="match status" value="2"/>
</dbReference>
<evidence type="ECO:0000256" key="12">
    <source>
        <dbReference type="ARBA" id="ARBA00023224"/>
    </source>
</evidence>
<evidence type="ECO:0000256" key="7">
    <source>
        <dbReference type="ARBA" id="ARBA00022989"/>
    </source>
</evidence>
<evidence type="ECO:0000259" key="15">
    <source>
        <dbReference type="PROSITE" id="PS50262"/>
    </source>
</evidence>
<keyword evidence="10 13" id="KW-1015">Disulfide bond</keyword>
<sequence>SSCDPGYFPCNINDICIEQRSNCDGQEDCPDGSDELNCGKKYRLFYCPDGSDEINCGKKYRLFYCPDGSDEINCGKNYRLFYCPDGSDELNCELSSPPFRCKCSNRSLFCENRHFTIVPKPLPTNLVELIISHNPIKKIAAGAFVGLDNLRELDIRTCHIRAIYRETFAPLINLTKLLLDDNEIQFLPAGSFENLENLLILSLSSNLIEEINAQSFQGLVQLISLNLGMNELSFLDGDSFGHLRSLLSLELSDNKIHSIEADTFKRTPHLTSLNFKNNQLRRIPRQVFVNLSSLSHIYFDEFHLCSYAPNVRICDPRGDGISSIAHLLENEVLRVSVWVVATLACCGNLFVLIGRMAIKESNDVHSFFIRNLSAADLIMGVYLFIIAGYDMNFRGHYIEFEDRWRHSWQCNMCGFLSTLSSEVSVFILAVITIDRYISVIHPMSTRNRSISLAFGCMLAVWGLGVFLAAIPLMNIDYFGEEFYGNNGVCLPLHIHNPYAEGWEFTMILFCGVNTVVFVFILYAYIQMFFSISKSNSGLRSTLHNQNKTIAKRFAFIVGTDCLCWIPIVVAKFLAFS</sequence>
<dbReference type="InterPro" id="IPR000276">
    <property type="entry name" value="GPCR_Rhodpsn"/>
</dbReference>
<organism evidence="16 17">
    <name type="scientific">Limulus polyphemus</name>
    <name type="common">Atlantic horseshoe crab</name>
    <dbReference type="NCBI Taxonomy" id="6850"/>
    <lineage>
        <taxon>Eukaryota</taxon>
        <taxon>Metazoa</taxon>
        <taxon>Ecdysozoa</taxon>
        <taxon>Arthropoda</taxon>
        <taxon>Chelicerata</taxon>
        <taxon>Merostomata</taxon>
        <taxon>Xiphosura</taxon>
        <taxon>Limulidae</taxon>
        <taxon>Limulus</taxon>
    </lineage>
</organism>
<dbReference type="PROSITE" id="PS01209">
    <property type="entry name" value="LDLRA_1"/>
    <property type="match status" value="1"/>
</dbReference>
<comment type="caution">
    <text evidence="13">Lacks conserved residue(s) required for the propagation of feature annotation.</text>
</comment>
<dbReference type="SUPFAM" id="SSF57424">
    <property type="entry name" value="LDL receptor-like module"/>
    <property type="match status" value="1"/>
</dbReference>
<reference evidence="17" key="1">
    <citation type="submission" date="2025-08" db="UniProtKB">
        <authorList>
            <consortium name="RefSeq"/>
        </authorList>
    </citation>
    <scope>IDENTIFICATION</scope>
    <source>
        <tissue evidence="17">Muscle</tissue>
    </source>
</reference>
<dbReference type="RefSeq" id="XP_022256212.1">
    <property type="nucleotide sequence ID" value="XM_022400504.1"/>
</dbReference>
<dbReference type="SUPFAM" id="SSF52058">
    <property type="entry name" value="L domain-like"/>
    <property type="match status" value="1"/>
</dbReference>
<accession>A0ABM1TK06</accession>
<feature type="transmembrane region" description="Helical" evidence="14">
    <location>
        <begin position="335"/>
        <end position="355"/>
    </location>
</feature>
<dbReference type="SMART" id="SM00192">
    <property type="entry name" value="LDLa"/>
    <property type="match status" value="1"/>
</dbReference>
<evidence type="ECO:0000256" key="2">
    <source>
        <dbReference type="ARBA" id="ARBA00010663"/>
    </source>
</evidence>
<dbReference type="Pfam" id="PF00057">
    <property type="entry name" value="Ldl_recept_a"/>
    <property type="match status" value="1"/>
</dbReference>
<evidence type="ECO:0000256" key="8">
    <source>
        <dbReference type="ARBA" id="ARBA00023040"/>
    </source>
</evidence>
<feature type="non-terminal residue" evidence="17">
    <location>
        <position position="1"/>
    </location>
</feature>
<name>A0ABM1TK06_LIMPO</name>
<feature type="disulfide bond" evidence="13">
    <location>
        <begin position="23"/>
        <end position="38"/>
    </location>
</feature>
<evidence type="ECO:0000313" key="17">
    <source>
        <dbReference type="RefSeq" id="XP_022256212.1"/>
    </source>
</evidence>
<dbReference type="PRINTS" id="PR00373">
    <property type="entry name" value="GLYCHORMONER"/>
</dbReference>
<dbReference type="GeneID" id="106471895"/>
<keyword evidence="12" id="KW-0807">Transducer</keyword>
<dbReference type="InterPro" id="IPR017452">
    <property type="entry name" value="GPCR_Rhodpsn_7TM"/>
</dbReference>
<dbReference type="PROSITE" id="PS50068">
    <property type="entry name" value="LDLRA_2"/>
    <property type="match status" value="1"/>
</dbReference>
<dbReference type="InterPro" id="IPR002172">
    <property type="entry name" value="LDrepeatLR_classA_rpt"/>
</dbReference>
<feature type="transmembrane region" description="Helical" evidence="14">
    <location>
        <begin position="367"/>
        <end position="389"/>
    </location>
</feature>
<dbReference type="PROSITE" id="PS00237">
    <property type="entry name" value="G_PROTEIN_RECEP_F1_1"/>
    <property type="match status" value="1"/>
</dbReference>
<dbReference type="PRINTS" id="PR00237">
    <property type="entry name" value="GPCRRHODOPSN"/>
</dbReference>
<keyword evidence="11" id="KW-0675">Receptor</keyword>
<evidence type="ECO:0000256" key="6">
    <source>
        <dbReference type="ARBA" id="ARBA00022737"/>
    </source>
</evidence>
<dbReference type="PROSITE" id="PS51450">
    <property type="entry name" value="LRR"/>
    <property type="match status" value="2"/>
</dbReference>
<keyword evidence="4" id="KW-0433">Leucine-rich repeat</keyword>
<evidence type="ECO:0000256" key="1">
    <source>
        <dbReference type="ARBA" id="ARBA00004651"/>
    </source>
</evidence>
<dbReference type="InterPro" id="IPR003591">
    <property type="entry name" value="Leu-rich_rpt_typical-subtyp"/>
</dbReference>
<dbReference type="PANTHER" id="PTHR24372">
    <property type="entry name" value="GLYCOPROTEIN HORMONE RECEPTOR"/>
    <property type="match status" value="1"/>
</dbReference>
<evidence type="ECO:0000256" key="4">
    <source>
        <dbReference type="ARBA" id="ARBA00022614"/>
    </source>
</evidence>
<dbReference type="InterPro" id="IPR032675">
    <property type="entry name" value="LRR_dom_sf"/>
</dbReference>
<dbReference type="SMART" id="SM00369">
    <property type="entry name" value="LRR_TYP"/>
    <property type="match status" value="7"/>
</dbReference>
<evidence type="ECO:0000256" key="3">
    <source>
        <dbReference type="ARBA" id="ARBA00022475"/>
    </source>
</evidence>
<dbReference type="PANTHER" id="PTHR24372:SF80">
    <property type="entry name" value="FI21465P1-RELATED"/>
    <property type="match status" value="1"/>
</dbReference>
<keyword evidence="8" id="KW-0297">G-protein coupled receptor</keyword>
<evidence type="ECO:0000256" key="9">
    <source>
        <dbReference type="ARBA" id="ARBA00023136"/>
    </source>
</evidence>
<evidence type="ECO:0000256" key="5">
    <source>
        <dbReference type="ARBA" id="ARBA00022692"/>
    </source>
</evidence>
<dbReference type="InterPro" id="IPR023415">
    <property type="entry name" value="LDLR_class-A_CS"/>
</dbReference>
<protein>
    <submittedName>
        <fullName evidence="17">Relaxin receptor 2-like</fullName>
    </submittedName>
</protein>
<dbReference type="Gene3D" id="4.10.400.10">
    <property type="entry name" value="Low-density Lipoprotein Receptor"/>
    <property type="match status" value="1"/>
</dbReference>
<gene>
    <name evidence="17" type="primary">LOC106471895</name>
</gene>
<proteinExistence type="inferred from homology"/>
<evidence type="ECO:0000313" key="16">
    <source>
        <dbReference type="Proteomes" id="UP000694941"/>
    </source>
</evidence>
<evidence type="ECO:0000256" key="11">
    <source>
        <dbReference type="ARBA" id="ARBA00023170"/>
    </source>
</evidence>
<keyword evidence="5 14" id="KW-0812">Transmembrane</keyword>
<feature type="transmembrane region" description="Helical" evidence="14">
    <location>
        <begin position="452"/>
        <end position="473"/>
    </location>
</feature>
<dbReference type="Gene3D" id="1.20.1070.10">
    <property type="entry name" value="Rhodopsin 7-helix transmembrane proteins"/>
    <property type="match status" value="1"/>
</dbReference>
<evidence type="ECO:0000256" key="10">
    <source>
        <dbReference type="ARBA" id="ARBA00023157"/>
    </source>
</evidence>
<feature type="transmembrane region" description="Helical" evidence="14">
    <location>
        <begin position="553"/>
        <end position="574"/>
    </location>
</feature>
<keyword evidence="7 14" id="KW-1133">Transmembrane helix</keyword>
<dbReference type="SUPFAM" id="SSF81321">
    <property type="entry name" value="Family A G protein-coupled receptor-like"/>
    <property type="match status" value="1"/>
</dbReference>
<dbReference type="Pfam" id="PF00001">
    <property type="entry name" value="7tm_1"/>
    <property type="match status" value="1"/>
</dbReference>
<dbReference type="CDD" id="cd00112">
    <property type="entry name" value="LDLa"/>
    <property type="match status" value="1"/>
</dbReference>
<keyword evidence="6" id="KW-0677">Repeat</keyword>
<evidence type="ECO:0000256" key="14">
    <source>
        <dbReference type="SAM" id="Phobius"/>
    </source>
</evidence>
<keyword evidence="3" id="KW-1003">Cell membrane</keyword>
<keyword evidence="16" id="KW-1185">Reference proteome</keyword>
<feature type="transmembrane region" description="Helical" evidence="14">
    <location>
        <begin position="409"/>
        <end position="431"/>
    </location>
</feature>
<comment type="similarity">
    <text evidence="2">Belongs to the G-protein coupled receptor 1 family.</text>
</comment>
<dbReference type="InterPro" id="IPR002131">
    <property type="entry name" value="Gphrmn_rcpt_fam"/>
</dbReference>
<dbReference type="Proteomes" id="UP000694941">
    <property type="component" value="Unplaced"/>
</dbReference>
<dbReference type="Pfam" id="PF13855">
    <property type="entry name" value="LRR_8"/>
    <property type="match status" value="3"/>
</dbReference>
<keyword evidence="9 14" id="KW-0472">Membrane</keyword>
<feature type="domain" description="G-protein coupled receptors family 1 profile" evidence="15">
    <location>
        <begin position="347"/>
        <end position="576"/>
    </location>
</feature>
<dbReference type="InterPro" id="IPR036055">
    <property type="entry name" value="LDL_receptor-like_sf"/>
</dbReference>
<dbReference type="InterPro" id="IPR001611">
    <property type="entry name" value="Leu-rich_rpt"/>
</dbReference>
<feature type="transmembrane region" description="Helical" evidence="14">
    <location>
        <begin position="506"/>
        <end position="532"/>
    </location>
</feature>
<feature type="non-terminal residue" evidence="17">
    <location>
        <position position="576"/>
    </location>
</feature>
<evidence type="ECO:0000256" key="13">
    <source>
        <dbReference type="PROSITE-ProRule" id="PRU00124"/>
    </source>
</evidence>
<dbReference type="PROSITE" id="PS50262">
    <property type="entry name" value="G_PROTEIN_RECEP_F1_2"/>
    <property type="match status" value="1"/>
</dbReference>